<feature type="transmembrane region" description="Helical" evidence="7">
    <location>
        <begin position="519"/>
        <end position="538"/>
    </location>
</feature>
<feature type="transmembrane region" description="Helical" evidence="7">
    <location>
        <begin position="82"/>
        <end position="100"/>
    </location>
</feature>
<organism evidence="8 9">
    <name type="scientific">Flavihumibacter solisilvae</name>
    <dbReference type="NCBI Taxonomy" id="1349421"/>
    <lineage>
        <taxon>Bacteria</taxon>
        <taxon>Pseudomonadati</taxon>
        <taxon>Bacteroidota</taxon>
        <taxon>Chitinophagia</taxon>
        <taxon>Chitinophagales</taxon>
        <taxon>Chitinophagaceae</taxon>
        <taxon>Flavihumibacter</taxon>
    </lineage>
</organism>
<dbReference type="Proteomes" id="UP000031408">
    <property type="component" value="Unassembled WGS sequence"/>
</dbReference>
<evidence type="ECO:0000256" key="5">
    <source>
        <dbReference type="ARBA" id="ARBA00023136"/>
    </source>
</evidence>
<feature type="transmembrane region" description="Helical" evidence="7">
    <location>
        <begin position="463"/>
        <end position="485"/>
    </location>
</feature>
<feature type="transmembrane region" description="Helical" evidence="7">
    <location>
        <begin position="425"/>
        <end position="443"/>
    </location>
</feature>
<reference evidence="8 9" key="1">
    <citation type="submission" date="2014-11" db="EMBL/GenBank/DDBJ databases">
        <title>Genome sequence of Flavihumibacter solisilvae 3-3.</title>
        <authorList>
            <person name="Zhou G."/>
            <person name="Li M."/>
            <person name="Wang G."/>
        </authorList>
    </citation>
    <scope>NUCLEOTIDE SEQUENCE [LARGE SCALE GENOMIC DNA]</scope>
    <source>
        <strain evidence="8 9">3-3</strain>
    </source>
</reference>
<feature type="transmembrane region" description="Helical" evidence="7">
    <location>
        <begin position="152"/>
        <end position="171"/>
    </location>
</feature>
<dbReference type="Pfam" id="PF00474">
    <property type="entry name" value="SSF"/>
    <property type="match status" value="1"/>
</dbReference>
<evidence type="ECO:0000256" key="7">
    <source>
        <dbReference type="SAM" id="Phobius"/>
    </source>
</evidence>
<proteinExistence type="inferred from homology"/>
<dbReference type="InterPro" id="IPR001734">
    <property type="entry name" value="Na/solute_symporter"/>
</dbReference>
<keyword evidence="4 7" id="KW-1133">Transmembrane helix</keyword>
<protein>
    <submittedName>
        <fullName evidence="8">Na+/glucose cotransporter</fullName>
    </submittedName>
</protein>
<comment type="caution">
    <text evidence="8">The sequence shown here is derived from an EMBL/GenBank/DDBJ whole genome shotgun (WGS) entry which is preliminary data.</text>
</comment>
<dbReference type="PANTHER" id="PTHR11819:SF195">
    <property type="entry name" value="SODIUM_GLUCOSE COTRANSPORTER 4"/>
    <property type="match status" value="1"/>
</dbReference>
<evidence type="ECO:0000256" key="2">
    <source>
        <dbReference type="ARBA" id="ARBA00006434"/>
    </source>
</evidence>
<evidence type="ECO:0000256" key="4">
    <source>
        <dbReference type="ARBA" id="ARBA00022989"/>
    </source>
</evidence>
<feature type="transmembrane region" description="Helical" evidence="7">
    <location>
        <begin position="323"/>
        <end position="343"/>
    </location>
</feature>
<comment type="similarity">
    <text evidence="2 6">Belongs to the sodium:solute symporter (SSF) (TC 2.A.21) family.</text>
</comment>
<dbReference type="InterPro" id="IPR038377">
    <property type="entry name" value="Na/Glc_symporter_sf"/>
</dbReference>
<dbReference type="RefSeq" id="WP_039137452.1">
    <property type="nucleotide sequence ID" value="NZ_JSVC01000004.1"/>
</dbReference>
<keyword evidence="5 7" id="KW-0472">Membrane</keyword>
<feature type="transmembrane region" description="Helical" evidence="7">
    <location>
        <begin position="46"/>
        <end position="70"/>
    </location>
</feature>
<dbReference type="NCBIfam" id="TIGR00813">
    <property type="entry name" value="sss"/>
    <property type="match status" value="1"/>
</dbReference>
<feature type="transmembrane region" description="Helical" evidence="7">
    <location>
        <begin position="400"/>
        <end position="418"/>
    </location>
</feature>
<feature type="transmembrane region" description="Helical" evidence="7">
    <location>
        <begin position="229"/>
        <end position="247"/>
    </location>
</feature>
<feature type="transmembrane region" description="Helical" evidence="7">
    <location>
        <begin position="364"/>
        <end position="385"/>
    </location>
</feature>
<dbReference type="GO" id="GO:0005886">
    <property type="term" value="C:plasma membrane"/>
    <property type="evidence" value="ECO:0007669"/>
    <property type="project" value="TreeGrafter"/>
</dbReference>
<feature type="transmembrane region" description="Helical" evidence="7">
    <location>
        <begin position="183"/>
        <end position="200"/>
    </location>
</feature>
<evidence type="ECO:0000313" key="9">
    <source>
        <dbReference type="Proteomes" id="UP000031408"/>
    </source>
</evidence>
<dbReference type="InterPro" id="IPR018212">
    <property type="entry name" value="Na/solute_symporter_CS"/>
</dbReference>
<keyword evidence="3 7" id="KW-0812">Transmembrane</keyword>
<keyword evidence="9" id="KW-1185">Reference proteome</keyword>
<evidence type="ECO:0000256" key="6">
    <source>
        <dbReference type="RuleBase" id="RU362091"/>
    </source>
</evidence>
<feature type="transmembrane region" description="Helical" evidence="7">
    <location>
        <begin position="268"/>
        <end position="293"/>
    </location>
</feature>
<evidence type="ECO:0000256" key="1">
    <source>
        <dbReference type="ARBA" id="ARBA00004141"/>
    </source>
</evidence>
<evidence type="ECO:0000256" key="3">
    <source>
        <dbReference type="ARBA" id="ARBA00022692"/>
    </source>
</evidence>
<sequence length="543" mass="59931">MNFLGPVDWIFVTLYLLVIAGVSVWSIRRSKDSAADYFLANRNLGWFVVGASILASNVGSEHIVGLAGSAARTGTVLGHYELHSYIVLILGWVFVPFYMRSQVYTMPEFLERRFNPQARRLLSIIQLLSYVITKASVTIFAGALVFNQFLGVDFWTGAIILVLVTGVYTIFGGLHAVMYTEAIQAIVLLAGSAILLVFGLREVGGWDNMIASLPKEKLNMFPPFNDPEYPWLGILIASPIVGLWYWCTDQHIVQRCLAARDERQARRGTIFAAYLKLLPFFIFLIPGLIAAVLHSQGRLQLDDTNAAFPAMVKQIMPVGLRGLLAGGLLAALMSSLASVYNACSTLYTMDIYKKQHPDAPEKQLVRVGRIATAVVVLLGMAWIPLMGRISSGLYDYLQSVQSYLAPPIAAVFLLGVFFKRINAQGAYAAMVVGFIIGLLKLTLQMVKDNLEAGGLLHRFATINFLYFCIYLFLFSIIIMVTVSWMTPPPKEEKIHGLTFATTVAEDKAASRASWNITDVVLSLIVLLIIAGIFCYFSPLGVAR</sequence>
<dbReference type="STRING" id="1349421.OI18_04045"/>
<dbReference type="Gene3D" id="1.20.1730.10">
    <property type="entry name" value="Sodium/glucose cotransporter"/>
    <property type="match status" value="1"/>
</dbReference>
<dbReference type="AlphaFoldDB" id="A0A0C1INJ4"/>
<comment type="subcellular location">
    <subcellularLocation>
        <location evidence="1">Membrane</location>
        <topology evidence="1">Multi-pass membrane protein</topology>
    </subcellularLocation>
</comment>
<dbReference type="EMBL" id="JSVC01000004">
    <property type="protein sequence ID" value="KIC95815.1"/>
    <property type="molecule type" value="Genomic_DNA"/>
</dbReference>
<dbReference type="GO" id="GO:0005412">
    <property type="term" value="F:D-glucose:sodium symporter activity"/>
    <property type="evidence" value="ECO:0007669"/>
    <property type="project" value="TreeGrafter"/>
</dbReference>
<dbReference type="PROSITE" id="PS50283">
    <property type="entry name" value="NA_SOLUT_SYMP_3"/>
    <property type="match status" value="1"/>
</dbReference>
<dbReference type="CDD" id="cd10329">
    <property type="entry name" value="SLC5sbd_SGLT1-like"/>
    <property type="match status" value="1"/>
</dbReference>
<evidence type="ECO:0000313" key="8">
    <source>
        <dbReference type="EMBL" id="KIC95815.1"/>
    </source>
</evidence>
<dbReference type="PROSITE" id="PS00457">
    <property type="entry name" value="NA_SOLUT_SYMP_2"/>
    <property type="match status" value="1"/>
</dbReference>
<dbReference type="OrthoDB" id="9814523at2"/>
<name>A0A0C1INJ4_9BACT</name>
<feature type="transmembrane region" description="Helical" evidence="7">
    <location>
        <begin position="121"/>
        <end position="146"/>
    </location>
</feature>
<accession>A0A0C1INJ4</accession>
<dbReference type="PANTHER" id="PTHR11819">
    <property type="entry name" value="SOLUTE CARRIER FAMILY 5"/>
    <property type="match status" value="1"/>
</dbReference>
<feature type="transmembrane region" description="Helical" evidence="7">
    <location>
        <begin position="6"/>
        <end position="25"/>
    </location>
</feature>
<gene>
    <name evidence="8" type="ORF">OI18_04045</name>
</gene>